<comment type="caution">
    <text evidence="1">The sequence shown here is derived from an EMBL/GenBank/DDBJ whole genome shotgun (WGS) entry which is preliminary data.</text>
</comment>
<protein>
    <submittedName>
        <fullName evidence="1">Uncharacterized protein</fullName>
    </submittedName>
</protein>
<organism evidence="1 2">
    <name type="scientific">Wickerhamomyces pijperi</name>
    <name type="common">Yeast</name>
    <name type="synonym">Pichia pijperi</name>
    <dbReference type="NCBI Taxonomy" id="599730"/>
    <lineage>
        <taxon>Eukaryota</taxon>
        <taxon>Fungi</taxon>
        <taxon>Dikarya</taxon>
        <taxon>Ascomycota</taxon>
        <taxon>Saccharomycotina</taxon>
        <taxon>Saccharomycetes</taxon>
        <taxon>Phaffomycetales</taxon>
        <taxon>Wickerhamomycetaceae</taxon>
        <taxon>Wickerhamomyces</taxon>
    </lineage>
</organism>
<name>A0A9P8Q2P6_WICPI</name>
<keyword evidence="2" id="KW-1185">Reference proteome</keyword>
<dbReference type="AlphaFoldDB" id="A0A9P8Q2P6"/>
<reference evidence="1" key="2">
    <citation type="submission" date="2021-01" db="EMBL/GenBank/DDBJ databases">
        <authorList>
            <person name="Schikora-Tamarit M.A."/>
        </authorList>
    </citation>
    <scope>NUCLEOTIDE SEQUENCE</scope>
    <source>
        <strain evidence="1">CBS2887</strain>
    </source>
</reference>
<evidence type="ECO:0000313" key="2">
    <source>
        <dbReference type="Proteomes" id="UP000774326"/>
    </source>
</evidence>
<evidence type="ECO:0000313" key="1">
    <source>
        <dbReference type="EMBL" id="KAH3682837.1"/>
    </source>
</evidence>
<dbReference type="Proteomes" id="UP000774326">
    <property type="component" value="Unassembled WGS sequence"/>
</dbReference>
<gene>
    <name evidence="1" type="ORF">WICPIJ_006176</name>
</gene>
<accession>A0A9P8Q2P6</accession>
<sequence length="108" mass="11906">MAIPTVFHEESALKEDVKGGQNVYNKNAWTENTEETFKIGSSLSSGRYLVIGEMDISAKAVFNSGANCIKVVEEICLKAMEIIVQNKIGEYRYILSGPFLTSIIGKNL</sequence>
<reference evidence="1" key="1">
    <citation type="journal article" date="2021" name="Open Biol.">
        <title>Shared evolutionary footprints suggest mitochondrial oxidative damage underlies multiple complex I losses in fungi.</title>
        <authorList>
            <person name="Schikora-Tamarit M.A."/>
            <person name="Marcet-Houben M."/>
            <person name="Nosek J."/>
            <person name="Gabaldon T."/>
        </authorList>
    </citation>
    <scope>NUCLEOTIDE SEQUENCE</scope>
    <source>
        <strain evidence="1">CBS2887</strain>
    </source>
</reference>
<proteinExistence type="predicted"/>
<dbReference type="EMBL" id="JAEUBG010003391">
    <property type="protein sequence ID" value="KAH3682837.1"/>
    <property type="molecule type" value="Genomic_DNA"/>
</dbReference>